<proteinExistence type="predicted"/>
<dbReference type="InterPro" id="IPR029030">
    <property type="entry name" value="Caspase-like_dom_sf"/>
</dbReference>
<dbReference type="SUPFAM" id="SSF52129">
    <property type="entry name" value="Caspase-like"/>
    <property type="match status" value="1"/>
</dbReference>
<keyword evidence="3" id="KW-1185">Reference proteome</keyword>
<evidence type="ECO:0000313" key="2">
    <source>
        <dbReference type="EMBL" id="KAA2243560.1"/>
    </source>
</evidence>
<reference evidence="2 3" key="2">
    <citation type="submission" date="2019-09" db="EMBL/GenBank/DDBJ databases">
        <authorList>
            <person name="Jin C."/>
        </authorList>
    </citation>
    <scope>NUCLEOTIDE SEQUENCE [LARGE SCALE GENOMIC DNA]</scope>
    <source>
        <strain evidence="2 3">BN140078</strain>
    </source>
</reference>
<reference evidence="2 3" key="1">
    <citation type="submission" date="2019-09" db="EMBL/GenBank/DDBJ databases">
        <title>Chitinophaga ginsengihumi sp. nov., isolated from soil of ginseng rhizosphere.</title>
        <authorList>
            <person name="Lee J."/>
        </authorList>
    </citation>
    <scope>NUCLEOTIDE SEQUENCE [LARGE SCALE GENOMIC DNA]</scope>
    <source>
        <strain evidence="2 3">BN140078</strain>
    </source>
</reference>
<name>A0A5B2VYD0_9BACT</name>
<sequence>MDELTTRALGLGKGNTGAAAPPGRYFLFVIAVDSYQPANGLRALQNPVKDANNIVKVLLDKYSFTRPETAPPFLDGYEEDEVIPYDTPELKCLYNEKANLDEIYAHLDLLAGDNGLTENDNLLVYFAGHGDNVDNNAIGYLMPFDADTGKKKTWLRCENLFEQFNNFLAKKKCRDLLLILDCCCAGVVTHGMKISDNATTFSRYALASASMHQQALDGKKGSPFANALYNILKKNTEPGFFIQEEKLQKEFDKQLEILSNEYKSGPIQHVQKIRYQPLKECGDSQFMFRLKDPDVPPVDQLSETFIKYLNFFEQRIDLATHYDEGGKKDLIIITTVCKNFNIHKLQGKVLFEELKVQQGFNFVFSSPIVVEPDKTGNDTWTALSNTLQIPPEHDIRQQCAIYICDRLLLDEETAQPLIIYLGYNFQSGNLSSMIIQFCKELQDELNKAKARVEYRQSSFNSLFLVIGDTRSGNNQFFSRPDFVSIMGEEPKVIISRPVGDLQKGFANRWHKDACAAGEGIKSRNFQKLNLDDYFGGKKSCDIETFILEISRQLGVNEMELTKKLWHF</sequence>
<protein>
    <submittedName>
        <fullName evidence="2">Caspase family protein</fullName>
    </submittedName>
</protein>
<organism evidence="2 3">
    <name type="scientific">Chitinophaga agrisoli</name>
    <dbReference type="NCBI Taxonomy" id="2607653"/>
    <lineage>
        <taxon>Bacteria</taxon>
        <taxon>Pseudomonadati</taxon>
        <taxon>Bacteroidota</taxon>
        <taxon>Chitinophagia</taxon>
        <taxon>Chitinophagales</taxon>
        <taxon>Chitinophagaceae</taxon>
        <taxon>Chitinophaga</taxon>
    </lineage>
</organism>
<dbReference type="GO" id="GO:0006508">
    <property type="term" value="P:proteolysis"/>
    <property type="evidence" value="ECO:0007669"/>
    <property type="project" value="InterPro"/>
</dbReference>
<dbReference type="GO" id="GO:0004197">
    <property type="term" value="F:cysteine-type endopeptidase activity"/>
    <property type="evidence" value="ECO:0007669"/>
    <property type="project" value="InterPro"/>
</dbReference>
<dbReference type="AlphaFoldDB" id="A0A5B2VYD0"/>
<dbReference type="InterPro" id="IPR011600">
    <property type="entry name" value="Pept_C14_caspase"/>
</dbReference>
<accession>A0A5B2VYD0</accession>
<feature type="domain" description="Peptidase C14 caspase" evidence="1">
    <location>
        <begin position="29"/>
        <end position="237"/>
    </location>
</feature>
<dbReference type="Proteomes" id="UP000324611">
    <property type="component" value="Unassembled WGS sequence"/>
</dbReference>
<dbReference type="RefSeq" id="WP_149838435.1">
    <property type="nucleotide sequence ID" value="NZ_VUOC01000002.1"/>
</dbReference>
<evidence type="ECO:0000313" key="3">
    <source>
        <dbReference type="Proteomes" id="UP000324611"/>
    </source>
</evidence>
<comment type="caution">
    <text evidence="2">The sequence shown here is derived from an EMBL/GenBank/DDBJ whole genome shotgun (WGS) entry which is preliminary data.</text>
</comment>
<dbReference type="EMBL" id="VUOC01000002">
    <property type="protein sequence ID" value="KAA2243560.1"/>
    <property type="molecule type" value="Genomic_DNA"/>
</dbReference>
<evidence type="ECO:0000259" key="1">
    <source>
        <dbReference type="Pfam" id="PF00656"/>
    </source>
</evidence>
<dbReference type="Pfam" id="PF00656">
    <property type="entry name" value="Peptidase_C14"/>
    <property type="match status" value="1"/>
</dbReference>
<dbReference type="Gene3D" id="3.40.50.1460">
    <property type="match status" value="1"/>
</dbReference>
<gene>
    <name evidence="2" type="ORF">F0L74_13795</name>
</gene>